<comment type="caution">
    <text evidence="5">The sequence shown here is derived from an EMBL/GenBank/DDBJ whole genome shotgun (WGS) entry which is preliminary data.</text>
</comment>
<evidence type="ECO:0000313" key="6">
    <source>
        <dbReference type="Proteomes" id="UP001172155"/>
    </source>
</evidence>
<dbReference type="InterPro" id="IPR036864">
    <property type="entry name" value="Zn2-C6_fun-type_DNA-bd_sf"/>
</dbReference>
<organism evidence="5 6">
    <name type="scientific">Schizothecium vesticola</name>
    <dbReference type="NCBI Taxonomy" id="314040"/>
    <lineage>
        <taxon>Eukaryota</taxon>
        <taxon>Fungi</taxon>
        <taxon>Dikarya</taxon>
        <taxon>Ascomycota</taxon>
        <taxon>Pezizomycotina</taxon>
        <taxon>Sordariomycetes</taxon>
        <taxon>Sordariomycetidae</taxon>
        <taxon>Sordariales</taxon>
        <taxon>Schizotheciaceae</taxon>
        <taxon>Schizothecium</taxon>
    </lineage>
</organism>
<keyword evidence="1" id="KW-0479">Metal-binding</keyword>
<evidence type="ECO:0000259" key="4">
    <source>
        <dbReference type="PROSITE" id="PS50048"/>
    </source>
</evidence>
<dbReference type="SMART" id="SM00066">
    <property type="entry name" value="GAL4"/>
    <property type="match status" value="1"/>
</dbReference>
<dbReference type="AlphaFoldDB" id="A0AA40KBH0"/>
<dbReference type="Gene3D" id="4.10.240.10">
    <property type="entry name" value="Zn(2)-C6 fungal-type DNA-binding domain"/>
    <property type="match status" value="1"/>
</dbReference>
<evidence type="ECO:0000256" key="2">
    <source>
        <dbReference type="ARBA" id="ARBA00023242"/>
    </source>
</evidence>
<dbReference type="Proteomes" id="UP001172155">
    <property type="component" value="Unassembled WGS sequence"/>
</dbReference>
<dbReference type="GO" id="GO:0006351">
    <property type="term" value="P:DNA-templated transcription"/>
    <property type="evidence" value="ECO:0007669"/>
    <property type="project" value="InterPro"/>
</dbReference>
<dbReference type="EMBL" id="JAUKUD010000001">
    <property type="protein sequence ID" value="KAK0752865.1"/>
    <property type="molecule type" value="Genomic_DNA"/>
</dbReference>
<dbReference type="GO" id="GO:0003677">
    <property type="term" value="F:DNA binding"/>
    <property type="evidence" value="ECO:0007669"/>
    <property type="project" value="InterPro"/>
</dbReference>
<feature type="domain" description="Zn(2)-C6 fungal-type" evidence="4">
    <location>
        <begin position="56"/>
        <end position="86"/>
    </location>
</feature>
<accession>A0AA40KBH0</accession>
<dbReference type="InterPro" id="IPR007219">
    <property type="entry name" value="XnlR_reg_dom"/>
</dbReference>
<gene>
    <name evidence="5" type="ORF">B0T18DRAFT_316842</name>
</gene>
<name>A0AA40KBH0_9PEZI</name>
<proteinExistence type="predicted"/>
<keyword evidence="2" id="KW-0539">Nucleus</keyword>
<dbReference type="CDD" id="cd12148">
    <property type="entry name" value="fungal_TF_MHR"/>
    <property type="match status" value="1"/>
</dbReference>
<protein>
    <recommendedName>
        <fullName evidence="4">Zn(2)-C6 fungal-type domain-containing protein</fullName>
    </recommendedName>
</protein>
<sequence length="714" mass="79405">MDDTPSSATSVAKGKLPANLRPLLPAIDPNESSSSSPSPLSSASGLTKRPAPTTSACSSCRKRKAKCSGHRPMCRRCSRLTLPCQYDTDEEGETAAQATKRRFTDISHRMGAHESVYSALRSRDEKDVTAILKRIRQGDDVETVARHLSYGDVLLQVALVPETRYRYVFPLMTEMPADLNTPGNPYLRSLLYEWTMSDEDESGNFAAPAITAGSTQDDESPGNDPYLKPWHAADIVDIHLSVASPSKWTNACGDDELMRRLIGRYLLVEYSAHAYFQKEYFLEDMLKMRDRLCSPLLVNTVLAVACFHEPGLTTRAEWWNPSSLSYQFLAEAKRLWEIEQDVDKLTTIQAGIMLNVALSLCGLDKPGWDYTQHALAMATRLGLFNGTHQFKSRRMRDAADFTGWAAFIWAAYVSFAFHRLPAISDPPSTPLPNPAENPQWYGELWLRYPHSNAQYPFRYGYIFKAFAELMVILNDASKFLFSSPSCATTAALAATCARLTQWYSALPDPLLPRNIALPAQLRLHLWYYQAILHTMHNSPPLLTPLTDPTVLAAFNGVHPLTLVSAAKTAFETLLRIYYLRHGFDRLDMTCTAFFLQQGFVSIEALAHGGDGGEDPARHRSTLVLVAKCLYDQGKSAHMARTLYQLLVQQMPGDVVEELGRFAGSWRGEMRAEDIRSEYVVGAGAMEGGRVGDMVQEFRELGVEGAEGSEVSSPG</sequence>
<dbReference type="GO" id="GO:0000981">
    <property type="term" value="F:DNA-binding transcription factor activity, RNA polymerase II-specific"/>
    <property type="evidence" value="ECO:0007669"/>
    <property type="project" value="InterPro"/>
</dbReference>
<dbReference type="GO" id="GO:0008270">
    <property type="term" value="F:zinc ion binding"/>
    <property type="evidence" value="ECO:0007669"/>
    <property type="project" value="InterPro"/>
</dbReference>
<feature type="compositionally biased region" description="Low complexity" evidence="3">
    <location>
        <begin position="32"/>
        <end position="44"/>
    </location>
</feature>
<evidence type="ECO:0000256" key="3">
    <source>
        <dbReference type="SAM" id="MobiDB-lite"/>
    </source>
</evidence>
<dbReference type="PANTHER" id="PTHR47256">
    <property type="entry name" value="ZN(II)2CYS6 TRANSCRIPTION FACTOR (EUROFUNG)-RELATED"/>
    <property type="match status" value="1"/>
</dbReference>
<feature type="region of interest" description="Disordered" evidence="3">
    <location>
        <begin position="1"/>
        <end position="56"/>
    </location>
</feature>
<dbReference type="PROSITE" id="PS00463">
    <property type="entry name" value="ZN2_CY6_FUNGAL_1"/>
    <property type="match status" value="1"/>
</dbReference>
<dbReference type="PROSITE" id="PS50048">
    <property type="entry name" value="ZN2_CY6_FUNGAL_2"/>
    <property type="match status" value="1"/>
</dbReference>
<feature type="compositionally biased region" description="Polar residues" evidence="3">
    <location>
        <begin position="1"/>
        <end position="10"/>
    </location>
</feature>
<dbReference type="Pfam" id="PF00172">
    <property type="entry name" value="Zn_clus"/>
    <property type="match status" value="1"/>
</dbReference>
<evidence type="ECO:0000313" key="5">
    <source>
        <dbReference type="EMBL" id="KAK0752865.1"/>
    </source>
</evidence>
<evidence type="ECO:0000256" key="1">
    <source>
        <dbReference type="ARBA" id="ARBA00022723"/>
    </source>
</evidence>
<dbReference type="Pfam" id="PF04082">
    <property type="entry name" value="Fungal_trans"/>
    <property type="match status" value="1"/>
</dbReference>
<dbReference type="InterPro" id="IPR053187">
    <property type="entry name" value="Notoamide_regulator"/>
</dbReference>
<dbReference type="SUPFAM" id="SSF57701">
    <property type="entry name" value="Zn2/Cys6 DNA-binding domain"/>
    <property type="match status" value="1"/>
</dbReference>
<reference evidence="5" key="1">
    <citation type="submission" date="2023-06" db="EMBL/GenBank/DDBJ databases">
        <title>Genome-scale phylogeny and comparative genomics of the fungal order Sordariales.</title>
        <authorList>
            <consortium name="Lawrence Berkeley National Laboratory"/>
            <person name="Hensen N."/>
            <person name="Bonometti L."/>
            <person name="Westerberg I."/>
            <person name="Brannstrom I.O."/>
            <person name="Guillou S."/>
            <person name="Cros-Aarteil S."/>
            <person name="Calhoun S."/>
            <person name="Haridas S."/>
            <person name="Kuo A."/>
            <person name="Mondo S."/>
            <person name="Pangilinan J."/>
            <person name="Riley R."/>
            <person name="LaButti K."/>
            <person name="Andreopoulos B."/>
            <person name="Lipzen A."/>
            <person name="Chen C."/>
            <person name="Yanf M."/>
            <person name="Daum C."/>
            <person name="Ng V."/>
            <person name="Clum A."/>
            <person name="Steindorff A."/>
            <person name="Ohm R."/>
            <person name="Martin F."/>
            <person name="Silar P."/>
            <person name="Natvig D."/>
            <person name="Lalanne C."/>
            <person name="Gautier V."/>
            <person name="Ament-velasquez S.L."/>
            <person name="Kruys A."/>
            <person name="Hutchinson M.I."/>
            <person name="Powell A.J."/>
            <person name="Barry K."/>
            <person name="Miller A.N."/>
            <person name="Grigoriev I.V."/>
            <person name="Debuchy R."/>
            <person name="Gladieux P."/>
            <person name="Thoren M.H."/>
            <person name="Johannesson H."/>
        </authorList>
    </citation>
    <scope>NUCLEOTIDE SEQUENCE</scope>
    <source>
        <strain evidence="5">SMH3187-1</strain>
    </source>
</reference>
<dbReference type="InterPro" id="IPR001138">
    <property type="entry name" value="Zn2Cys6_DnaBD"/>
</dbReference>
<dbReference type="CDD" id="cd00067">
    <property type="entry name" value="GAL4"/>
    <property type="match status" value="1"/>
</dbReference>
<keyword evidence="6" id="KW-1185">Reference proteome</keyword>
<dbReference type="PANTHER" id="PTHR47256:SF1">
    <property type="entry name" value="ZN(II)2CYS6 TRANSCRIPTION FACTOR (EUROFUNG)"/>
    <property type="match status" value="1"/>
</dbReference>